<keyword evidence="3" id="KW-1185">Reference proteome</keyword>
<organism evidence="2 3">
    <name type="scientific">Polyplax serrata</name>
    <name type="common">Common mouse louse</name>
    <dbReference type="NCBI Taxonomy" id="468196"/>
    <lineage>
        <taxon>Eukaryota</taxon>
        <taxon>Metazoa</taxon>
        <taxon>Ecdysozoa</taxon>
        <taxon>Arthropoda</taxon>
        <taxon>Hexapoda</taxon>
        <taxon>Insecta</taxon>
        <taxon>Pterygota</taxon>
        <taxon>Neoptera</taxon>
        <taxon>Paraneoptera</taxon>
        <taxon>Psocodea</taxon>
        <taxon>Troctomorpha</taxon>
        <taxon>Phthiraptera</taxon>
        <taxon>Anoplura</taxon>
        <taxon>Polyplacidae</taxon>
        <taxon>Polyplax</taxon>
    </lineage>
</organism>
<sequence>MTRDTTTGVEGQCHLWPWQFKVIGHRISNTPITSEATVFCLPYPTIRPDKSLTVAPPKNNKNEERTTTTTRRETIKEQISRESVALEDMVARGLFSWCTRHSRGIPISKNRAITQVAKCKTKMTPERDG</sequence>
<dbReference type="EMBL" id="JAWJWF010000004">
    <property type="protein sequence ID" value="KAK6633396.1"/>
    <property type="molecule type" value="Genomic_DNA"/>
</dbReference>
<feature type="region of interest" description="Disordered" evidence="1">
    <location>
        <begin position="50"/>
        <end position="78"/>
    </location>
</feature>
<feature type="compositionally biased region" description="Basic and acidic residues" evidence="1">
    <location>
        <begin position="60"/>
        <end position="78"/>
    </location>
</feature>
<dbReference type="Proteomes" id="UP001359485">
    <property type="component" value="Unassembled WGS sequence"/>
</dbReference>
<protein>
    <submittedName>
        <fullName evidence="2">Uncharacterized protein</fullName>
    </submittedName>
</protein>
<proteinExistence type="predicted"/>
<gene>
    <name evidence="2" type="ORF">RUM44_003998</name>
</gene>
<accession>A0ABR1B1K3</accession>
<evidence type="ECO:0000313" key="3">
    <source>
        <dbReference type="Proteomes" id="UP001359485"/>
    </source>
</evidence>
<name>A0ABR1B1K3_POLSC</name>
<comment type="caution">
    <text evidence="2">The sequence shown here is derived from an EMBL/GenBank/DDBJ whole genome shotgun (WGS) entry which is preliminary data.</text>
</comment>
<reference evidence="2 3" key="1">
    <citation type="submission" date="2023-09" db="EMBL/GenBank/DDBJ databases">
        <title>Genomes of two closely related lineages of the louse Polyplax serrata with different host specificities.</title>
        <authorList>
            <person name="Martinu J."/>
            <person name="Tarabai H."/>
            <person name="Stefka J."/>
            <person name="Hypsa V."/>
        </authorList>
    </citation>
    <scope>NUCLEOTIDE SEQUENCE [LARGE SCALE GENOMIC DNA]</scope>
    <source>
        <strain evidence="2">98ZLc_SE</strain>
    </source>
</reference>
<evidence type="ECO:0000313" key="2">
    <source>
        <dbReference type="EMBL" id="KAK6633396.1"/>
    </source>
</evidence>
<evidence type="ECO:0000256" key="1">
    <source>
        <dbReference type="SAM" id="MobiDB-lite"/>
    </source>
</evidence>